<evidence type="ECO:0000256" key="5">
    <source>
        <dbReference type="SAM" id="Phobius"/>
    </source>
</evidence>
<dbReference type="Proteomes" id="UP001154329">
    <property type="component" value="Chromosome 2"/>
</dbReference>
<feature type="transmembrane region" description="Helical" evidence="5">
    <location>
        <begin position="12"/>
        <end position="36"/>
    </location>
</feature>
<feature type="transmembrane region" description="Helical" evidence="5">
    <location>
        <begin position="402"/>
        <end position="421"/>
    </location>
</feature>
<organism evidence="7 8">
    <name type="scientific">Aphis gossypii</name>
    <name type="common">Cotton aphid</name>
    <dbReference type="NCBI Taxonomy" id="80765"/>
    <lineage>
        <taxon>Eukaryota</taxon>
        <taxon>Metazoa</taxon>
        <taxon>Ecdysozoa</taxon>
        <taxon>Arthropoda</taxon>
        <taxon>Hexapoda</taxon>
        <taxon>Insecta</taxon>
        <taxon>Pterygota</taxon>
        <taxon>Neoptera</taxon>
        <taxon>Paraneoptera</taxon>
        <taxon>Hemiptera</taxon>
        <taxon>Sternorrhyncha</taxon>
        <taxon>Aphidomorpha</taxon>
        <taxon>Aphidoidea</taxon>
        <taxon>Aphididae</taxon>
        <taxon>Aphidini</taxon>
        <taxon>Aphis</taxon>
        <taxon>Aphis</taxon>
    </lineage>
</organism>
<feature type="domain" description="Major facilitator superfamily (MFS) profile" evidence="6">
    <location>
        <begin position="12"/>
        <end position="453"/>
    </location>
</feature>
<evidence type="ECO:0000256" key="1">
    <source>
        <dbReference type="ARBA" id="ARBA00004141"/>
    </source>
</evidence>
<dbReference type="InterPro" id="IPR020846">
    <property type="entry name" value="MFS_dom"/>
</dbReference>
<feature type="transmembrane region" description="Helical" evidence="5">
    <location>
        <begin position="169"/>
        <end position="186"/>
    </location>
</feature>
<dbReference type="Pfam" id="PF00083">
    <property type="entry name" value="Sugar_tr"/>
    <property type="match status" value="1"/>
</dbReference>
<feature type="transmembrane region" description="Helical" evidence="5">
    <location>
        <begin position="141"/>
        <end position="163"/>
    </location>
</feature>
<keyword evidence="2 5" id="KW-0812">Transmembrane</keyword>
<evidence type="ECO:0000256" key="3">
    <source>
        <dbReference type="ARBA" id="ARBA00022989"/>
    </source>
</evidence>
<name>A0A9P0NKA4_APHGO</name>
<reference evidence="7" key="1">
    <citation type="submission" date="2022-02" db="EMBL/GenBank/DDBJ databases">
        <authorList>
            <person name="King R."/>
        </authorList>
    </citation>
    <scope>NUCLEOTIDE SEQUENCE</scope>
</reference>
<dbReference type="InterPro" id="IPR005828">
    <property type="entry name" value="MFS_sugar_transport-like"/>
</dbReference>
<protein>
    <recommendedName>
        <fullName evidence="6">Major facilitator superfamily (MFS) profile domain-containing protein</fullName>
    </recommendedName>
</protein>
<keyword evidence="4 5" id="KW-0472">Membrane</keyword>
<dbReference type="AlphaFoldDB" id="A0A9P0NKA4"/>
<feature type="transmembrane region" description="Helical" evidence="5">
    <location>
        <begin position="300"/>
        <end position="322"/>
    </location>
</feature>
<accession>A0A9P0NKA4</accession>
<feature type="transmembrane region" description="Helical" evidence="5">
    <location>
        <begin position="427"/>
        <end position="449"/>
    </location>
</feature>
<feature type="transmembrane region" description="Helical" evidence="5">
    <location>
        <begin position="363"/>
        <end position="382"/>
    </location>
</feature>
<feature type="transmembrane region" description="Helical" evidence="5">
    <location>
        <begin position="56"/>
        <end position="76"/>
    </location>
</feature>
<dbReference type="OrthoDB" id="6612291at2759"/>
<dbReference type="InterPro" id="IPR036259">
    <property type="entry name" value="MFS_trans_sf"/>
</dbReference>
<feature type="transmembrane region" description="Helical" evidence="5">
    <location>
        <begin position="83"/>
        <end position="102"/>
    </location>
</feature>
<dbReference type="Gene3D" id="1.20.1250.20">
    <property type="entry name" value="MFS general substrate transporter like domains"/>
    <property type="match status" value="1"/>
</dbReference>
<keyword evidence="8" id="KW-1185">Reference proteome</keyword>
<dbReference type="GO" id="GO:0016020">
    <property type="term" value="C:membrane"/>
    <property type="evidence" value="ECO:0007669"/>
    <property type="project" value="UniProtKB-SubCell"/>
</dbReference>
<dbReference type="EMBL" id="OU899035">
    <property type="protein sequence ID" value="CAH1725892.1"/>
    <property type="molecule type" value="Genomic_DNA"/>
</dbReference>
<evidence type="ECO:0000259" key="6">
    <source>
        <dbReference type="PROSITE" id="PS50850"/>
    </source>
</evidence>
<dbReference type="PANTHER" id="PTHR48021:SF32">
    <property type="entry name" value="FACILITATED TREHALOSE TRANSPORTER TRET1-2 HOMOLOG-LIKE PROTEIN"/>
    <property type="match status" value="1"/>
</dbReference>
<dbReference type="SUPFAM" id="SSF103473">
    <property type="entry name" value="MFS general substrate transporter"/>
    <property type="match status" value="1"/>
</dbReference>
<feature type="transmembrane region" description="Helical" evidence="5">
    <location>
        <begin position="108"/>
        <end position="129"/>
    </location>
</feature>
<evidence type="ECO:0000313" key="8">
    <source>
        <dbReference type="Proteomes" id="UP001154329"/>
    </source>
</evidence>
<dbReference type="PANTHER" id="PTHR48021">
    <property type="match status" value="1"/>
</dbReference>
<evidence type="ECO:0000256" key="2">
    <source>
        <dbReference type="ARBA" id="ARBA00022692"/>
    </source>
</evidence>
<dbReference type="PRINTS" id="PR00171">
    <property type="entry name" value="SUGRTRNSPORT"/>
</dbReference>
<dbReference type="InterPro" id="IPR003663">
    <property type="entry name" value="Sugar/inositol_transpt"/>
</dbReference>
<proteinExistence type="predicted"/>
<gene>
    <name evidence="7" type="ORF">APHIGO_LOCUS6889</name>
</gene>
<feature type="transmembrane region" description="Helical" evidence="5">
    <location>
        <begin position="266"/>
        <end position="288"/>
    </location>
</feature>
<dbReference type="InterPro" id="IPR050549">
    <property type="entry name" value="MFS_Trehalose_Transporter"/>
</dbReference>
<reference evidence="7" key="2">
    <citation type="submission" date="2022-10" db="EMBL/GenBank/DDBJ databases">
        <authorList>
            <consortium name="ENA_rothamsted_submissions"/>
            <consortium name="culmorum"/>
            <person name="King R."/>
        </authorList>
    </citation>
    <scope>NUCLEOTIDE SEQUENCE</scope>
</reference>
<evidence type="ECO:0000256" key="4">
    <source>
        <dbReference type="ARBA" id="ARBA00023136"/>
    </source>
</evidence>
<sequence length="485" mass="52479">MFHKISINHLKLFFTTSVMSFQQFIIGGVFGFSAVILPQLELPNALVKVDGDQASWIASFPLLLCPIGSLVFGYLSDRFGRKLALQLTYVPLIISWSLLSNAECLKDIYIGRMLTGLATGTGGVIYVYIAETSPTDSRPFFLLIYTLFVGLGLMTSAVLGALFHWRTVAAVYAVMCAVGFVAPFFVPSTPMWLRARGRDAEARKVEQWFGFEPDRIDDLPTLPPPPCAAAAMATLSRADSTVGAVVEANKGCWATYTGPTVWKPALAALAFFCCQQASGFYVLLFYSVDVMRDCRVAVDGMTAAVYLCAARLAGTVVSLVFQSAPKRRLTAVSGLGMCASMSAVVGYLYAYGDAADPPPGADLLIVPFLSYVFFAMFAVLPLPWSVCGEMFPMAVKGTMNGVLYSCGYELMFAAIKVYPMLVSTFGIRAVWTGCTVACFVTSLFGAFVLPETTGMTLNEIVDGFRPSGDRARRVKNVPAVKPQIP</sequence>
<dbReference type="PROSITE" id="PS50850">
    <property type="entry name" value="MFS"/>
    <property type="match status" value="1"/>
</dbReference>
<comment type="subcellular location">
    <subcellularLocation>
        <location evidence="1">Membrane</location>
        <topology evidence="1">Multi-pass membrane protein</topology>
    </subcellularLocation>
</comment>
<dbReference type="GO" id="GO:0022857">
    <property type="term" value="F:transmembrane transporter activity"/>
    <property type="evidence" value="ECO:0007669"/>
    <property type="project" value="InterPro"/>
</dbReference>
<feature type="transmembrane region" description="Helical" evidence="5">
    <location>
        <begin position="329"/>
        <end position="351"/>
    </location>
</feature>
<keyword evidence="3 5" id="KW-1133">Transmembrane helix</keyword>
<evidence type="ECO:0000313" key="7">
    <source>
        <dbReference type="EMBL" id="CAH1725892.1"/>
    </source>
</evidence>